<name>A0AAD6DM59_9EURO</name>
<organism evidence="2 3">
    <name type="scientific">Penicillium hordei</name>
    <dbReference type="NCBI Taxonomy" id="40994"/>
    <lineage>
        <taxon>Eukaryota</taxon>
        <taxon>Fungi</taxon>
        <taxon>Dikarya</taxon>
        <taxon>Ascomycota</taxon>
        <taxon>Pezizomycotina</taxon>
        <taxon>Eurotiomycetes</taxon>
        <taxon>Eurotiomycetidae</taxon>
        <taxon>Eurotiales</taxon>
        <taxon>Aspergillaceae</taxon>
        <taxon>Penicillium</taxon>
    </lineage>
</organism>
<dbReference type="EMBL" id="JAQJAE010000006">
    <property type="protein sequence ID" value="KAJ5588756.1"/>
    <property type="molecule type" value="Genomic_DNA"/>
</dbReference>
<accession>A0AAD6DM59</accession>
<feature type="region of interest" description="Disordered" evidence="1">
    <location>
        <begin position="119"/>
        <end position="163"/>
    </location>
</feature>
<sequence length="163" mass="18316">MAQRNGMALAGGTDLKQFDEQMQPMDIGQDDLDADEDSTWDQMKYSEEAEDQIDIWEYIWDMGDRTNRASSLCSSSSVVFLRTEEDPREMGGHMSKMNTDDKAELRLDGLPWLLKQLQIQRSGQNGDSDSEETMELETSKVDMPQQGSLGEEVLTNLEGPAAV</sequence>
<reference evidence="2" key="2">
    <citation type="submission" date="2023-01" db="EMBL/GenBank/DDBJ databases">
        <authorList>
            <person name="Petersen C."/>
        </authorList>
    </citation>
    <scope>NUCLEOTIDE SEQUENCE</scope>
    <source>
        <strain evidence="2">IBT 12815</strain>
    </source>
</reference>
<dbReference type="RefSeq" id="XP_056747775.1">
    <property type="nucleotide sequence ID" value="XM_056902488.1"/>
</dbReference>
<dbReference type="AlphaFoldDB" id="A0AAD6DM59"/>
<evidence type="ECO:0000313" key="2">
    <source>
        <dbReference type="EMBL" id="KAJ5588756.1"/>
    </source>
</evidence>
<reference evidence="2" key="1">
    <citation type="journal article" date="2023" name="IMA Fungus">
        <title>Comparative genomic study of the Penicillium genus elucidates a diverse pangenome and 15 lateral gene transfer events.</title>
        <authorList>
            <person name="Petersen C."/>
            <person name="Sorensen T."/>
            <person name="Nielsen M.R."/>
            <person name="Sondergaard T.E."/>
            <person name="Sorensen J.L."/>
            <person name="Fitzpatrick D.A."/>
            <person name="Frisvad J.C."/>
            <person name="Nielsen K.L."/>
        </authorList>
    </citation>
    <scope>NUCLEOTIDE SEQUENCE</scope>
    <source>
        <strain evidence="2">IBT 12815</strain>
    </source>
</reference>
<keyword evidence="3" id="KW-1185">Reference proteome</keyword>
<evidence type="ECO:0000256" key="1">
    <source>
        <dbReference type="SAM" id="MobiDB-lite"/>
    </source>
</evidence>
<protein>
    <submittedName>
        <fullName evidence="2">Uncharacterized protein</fullName>
    </submittedName>
</protein>
<comment type="caution">
    <text evidence="2">The sequence shown here is derived from an EMBL/GenBank/DDBJ whole genome shotgun (WGS) entry which is preliminary data.</text>
</comment>
<evidence type="ECO:0000313" key="3">
    <source>
        <dbReference type="Proteomes" id="UP001213799"/>
    </source>
</evidence>
<gene>
    <name evidence="2" type="ORF">N7537_011434</name>
</gene>
<dbReference type="Proteomes" id="UP001213799">
    <property type="component" value="Unassembled WGS sequence"/>
</dbReference>
<proteinExistence type="predicted"/>
<dbReference type="GeneID" id="81592730"/>